<accession>A0A445BHJ4</accession>
<dbReference type="PANTHER" id="PTHR47718">
    <property type="entry name" value="OS01G0519700 PROTEIN"/>
    <property type="match status" value="1"/>
</dbReference>
<gene>
    <name evidence="2" type="ORF">Ahy_A09g043086</name>
</gene>
<evidence type="ECO:0000313" key="3">
    <source>
        <dbReference type="Proteomes" id="UP000289738"/>
    </source>
</evidence>
<dbReference type="AlphaFoldDB" id="A0A445BHJ4"/>
<dbReference type="Proteomes" id="UP000289738">
    <property type="component" value="Chromosome A09"/>
</dbReference>
<dbReference type="PANTHER" id="PTHR47718:SF13">
    <property type="entry name" value="OS09G0290500 PROTEIN"/>
    <property type="match status" value="1"/>
</dbReference>
<dbReference type="Pfam" id="PF10551">
    <property type="entry name" value="MULE"/>
    <property type="match status" value="1"/>
</dbReference>
<feature type="domain" description="MULE transposase" evidence="1">
    <location>
        <begin position="27"/>
        <end position="73"/>
    </location>
</feature>
<sequence>MDGKSRVDFEEFVDVMAFDATYKKNNTIMADEGEETYIWLLQRFVKAMNGKRPDVVIIDGAKAMKLAIERIFSYACMP</sequence>
<reference evidence="2 3" key="1">
    <citation type="submission" date="2019-01" db="EMBL/GenBank/DDBJ databases">
        <title>Sequencing of cultivated peanut Arachis hypogaea provides insights into genome evolution and oil improvement.</title>
        <authorList>
            <person name="Chen X."/>
        </authorList>
    </citation>
    <scope>NUCLEOTIDE SEQUENCE [LARGE SCALE GENOMIC DNA]</scope>
    <source>
        <strain evidence="3">cv. Fuhuasheng</strain>
        <tissue evidence="2">Leaves</tissue>
    </source>
</reference>
<evidence type="ECO:0000313" key="2">
    <source>
        <dbReference type="EMBL" id="RYR38134.1"/>
    </source>
</evidence>
<protein>
    <recommendedName>
        <fullName evidence="1">MULE transposase domain-containing protein</fullName>
    </recommendedName>
</protein>
<dbReference type="EMBL" id="SDMP01000009">
    <property type="protein sequence ID" value="RYR38134.1"/>
    <property type="molecule type" value="Genomic_DNA"/>
</dbReference>
<dbReference type="InterPro" id="IPR018289">
    <property type="entry name" value="MULE_transposase_dom"/>
</dbReference>
<proteinExistence type="predicted"/>
<organism evidence="2 3">
    <name type="scientific">Arachis hypogaea</name>
    <name type="common">Peanut</name>
    <dbReference type="NCBI Taxonomy" id="3818"/>
    <lineage>
        <taxon>Eukaryota</taxon>
        <taxon>Viridiplantae</taxon>
        <taxon>Streptophyta</taxon>
        <taxon>Embryophyta</taxon>
        <taxon>Tracheophyta</taxon>
        <taxon>Spermatophyta</taxon>
        <taxon>Magnoliopsida</taxon>
        <taxon>eudicotyledons</taxon>
        <taxon>Gunneridae</taxon>
        <taxon>Pentapetalae</taxon>
        <taxon>rosids</taxon>
        <taxon>fabids</taxon>
        <taxon>Fabales</taxon>
        <taxon>Fabaceae</taxon>
        <taxon>Papilionoideae</taxon>
        <taxon>50 kb inversion clade</taxon>
        <taxon>dalbergioids sensu lato</taxon>
        <taxon>Dalbergieae</taxon>
        <taxon>Pterocarpus clade</taxon>
        <taxon>Arachis</taxon>
    </lineage>
</organism>
<comment type="caution">
    <text evidence="2">The sequence shown here is derived from an EMBL/GenBank/DDBJ whole genome shotgun (WGS) entry which is preliminary data.</text>
</comment>
<keyword evidence="3" id="KW-1185">Reference proteome</keyword>
<name>A0A445BHJ4_ARAHY</name>
<evidence type="ECO:0000259" key="1">
    <source>
        <dbReference type="Pfam" id="PF10551"/>
    </source>
</evidence>